<organism evidence="8 10">
    <name type="scientific">Jannaschia seohaensis</name>
    <dbReference type="NCBI Taxonomy" id="475081"/>
    <lineage>
        <taxon>Bacteria</taxon>
        <taxon>Pseudomonadati</taxon>
        <taxon>Pseudomonadota</taxon>
        <taxon>Alphaproteobacteria</taxon>
        <taxon>Rhodobacterales</taxon>
        <taxon>Roseobacteraceae</taxon>
        <taxon>Jannaschia</taxon>
    </lineage>
</organism>
<evidence type="ECO:0000256" key="2">
    <source>
        <dbReference type="ARBA" id="ARBA00007524"/>
    </source>
</evidence>
<feature type="transmembrane region" description="Helical" evidence="6">
    <location>
        <begin position="124"/>
        <end position="145"/>
    </location>
</feature>
<comment type="similarity">
    <text evidence="2">Belongs to the TspO/BZRP family.</text>
</comment>
<dbReference type="Gene3D" id="1.20.1260.100">
    <property type="entry name" value="TspO/MBR protein"/>
    <property type="match status" value="1"/>
</dbReference>
<evidence type="ECO:0000256" key="3">
    <source>
        <dbReference type="ARBA" id="ARBA00022692"/>
    </source>
</evidence>
<dbReference type="AlphaFoldDB" id="A0A2Y9A282"/>
<dbReference type="PANTHER" id="PTHR10057">
    <property type="entry name" value="PERIPHERAL-TYPE BENZODIAZEPINE RECEPTOR"/>
    <property type="match status" value="1"/>
</dbReference>
<dbReference type="InterPro" id="IPR004307">
    <property type="entry name" value="TspO_MBR"/>
</dbReference>
<keyword evidence="4 6" id="KW-1133">Transmembrane helix</keyword>
<dbReference type="PIRSF" id="PIRSF005859">
    <property type="entry name" value="PBR"/>
    <property type="match status" value="1"/>
</dbReference>
<feature type="transmembrane region" description="Helical" evidence="6">
    <location>
        <begin position="72"/>
        <end position="92"/>
    </location>
</feature>
<evidence type="ECO:0000256" key="6">
    <source>
        <dbReference type="SAM" id="Phobius"/>
    </source>
</evidence>
<protein>
    <submittedName>
        <fullName evidence="8">Tryptophan-rich sensory protein</fullName>
    </submittedName>
</protein>
<proteinExistence type="inferred from homology"/>
<sequence>MDWILFAIFLLATFGAGATGAMFPPGDWYDRLEKPPWTPPNWVFPVVWTSLYLALAFVGARLAPMAGSEYAMAFWAMQIAFNALWTPVFFGLRKMRAAFVVMLLLWVAVAGLVASAWPLDRLSALLMLPYLLWVTIAGALNASVLRRNPSFA</sequence>
<dbReference type="NCBIfam" id="NF047825">
    <property type="entry name" value="T-richsensTspOAlph"/>
    <property type="match status" value="1"/>
</dbReference>
<evidence type="ECO:0000256" key="5">
    <source>
        <dbReference type="ARBA" id="ARBA00023136"/>
    </source>
</evidence>
<dbReference type="RefSeq" id="WP_109562335.1">
    <property type="nucleotide sequence ID" value="NZ_QGDJ01000001.1"/>
</dbReference>
<name>A0A2Y9A282_9RHOB</name>
<keyword evidence="3 6" id="KW-0812">Transmembrane</keyword>
<dbReference type="EMBL" id="UETC01000001">
    <property type="protein sequence ID" value="SSA37966.1"/>
    <property type="molecule type" value="Genomic_DNA"/>
</dbReference>
<dbReference type="InterPro" id="IPR038330">
    <property type="entry name" value="TspO/MBR-related_sf"/>
</dbReference>
<reference evidence="8 10" key="1">
    <citation type="submission" date="2016-10" db="EMBL/GenBank/DDBJ databases">
        <authorList>
            <person name="Cai Z."/>
        </authorList>
    </citation>
    <scope>NUCLEOTIDE SEQUENCE [LARGE SCALE GENOMIC DNA]</scope>
    <source>
        <strain evidence="8 10">DSM 25227</strain>
    </source>
</reference>
<dbReference type="Proteomes" id="UP000251571">
    <property type="component" value="Unassembled WGS sequence"/>
</dbReference>
<dbReference type="Pfam" id="PF03073">
    <property type="entry name" value="TspO_MBR"/>
    <property type="match status" value="1"/>
</dbReference>
<dbReference type="PANTHER" id="PTHR10057:SF0">
    <property type="entry name" value="TRANSLOCATOR PROTEIN"/>
    <property type="match status" value="1"/>
</dbReference>
<evidence type="ECO:0000313" key="8">
    <source>
        <dbReference type="EMBL" id="SSA37966.1"/>
    </source>
</evidence>
<feature type="transmembrane region" description="Helical" evidence="6">
    <location>
        <begin position="42"/>
        <end position="60"/>
    </location>
</feature>
<reference evidence="7 9" key="2">
    <citation type="submission" date="2018-03" db="EMBL/GenBank/DDBJ databases">
        <title>Genomic Encyclopedia of Archaeal and Bacterial Type Strains, Phase II (KMG-II): from individual species to whole genera.</title>
        <authorList>
            <person name="Goeker M."/>
        </authorList>
    </citation>
    <scope>NUCLEOTIDE SEQUENCE [LARGE SCALE GENOMIC DNA]</scope>
    <source>
        <strain evidence="7 9">DSM 25227</strain>
    </source>
</reference>
<keyword evidence="9" id="KW-1185">Reference proteome</keyword>
<evidence type="ECO:0000256" key="4">
    <source>
        <dbReference type="ARBA" id="ARBA00022989"/>
    </source>
</evidence>
<evidence type="ECO:0000313" key="9">
    <source>
        <dbReference type="Proteomes" id="UP000245839"/>
    </source>
</evidence>
<evidence type="ECO:0000313" key="10">
    <source>
        <dbReference type="Proteomes" id="UP000251571"/>
    </source>
</evidence>
<dbReference type="CDD" id="cd15904">
    <property type="entry name" value="TSPO_MBR"/>
    <property type="match status" value="1"/>
</dbReference>
<accession>A0A2Y9A282</accession>
<dbReference type="OrthoDB" id="9795496at2"/>
<evidence type="ECO:0000256" key="1">
    <source>
        <dbReference type="ARBA" id="ARBA00004141"/>
    </source>
</evidence>
<dbReference type="EMBL" id="QGDJ01000001">
    <property type="protein sequence ID" value="PWJ21688.1"/>
    <property type="molecule type" value="Genomic_DNA"/>
</dbReference>
<dbReference type="FunFam" id="1.20.1260.100:FF:000001">
    <property type="entry name" value="translocator protein 2"/>
    <property type="match status" value="1"/>
</dbReference>
<feature type="transmembrane region" description="Helical" evidence="6">
    <location>
        <begin position="98"/>
        <end position="117"/>
    </location>
</feature>
<dbReference type="Proteomes" id="UP000245839">
    <property type="component" value="Unassembled WGS sequence"/>
</dbReference>
<dbReference type="GO" id="GO:0033013">
    <property type="term" value="P:tetrapyrrole metabolic process"/>
    <property type="evidence" value="ECO:0007669"/>
    <property type="project" value="UniProtKB-ARBA"/>
</dbReference>
<comment type="subcellular location">
    <subcellularLocation>
        <location evidence="1">Membrane</location>
        <topology evidence="1">Multi-pass membrane protein</topology>
    </subcellularLocation>
</comment>
<keyword evidence="5 6" id="KW-0472">Membrane</keyword>
<evidence type="ECO:0000313" key="7">
    <source>
        <dbReference type="EMBL" id="PWJ21688.1"/>
    </source>
</evidence>
<gene>
    <name evidence="7" type="ORF">BCF38_10196</name>
    <name evidence="8" type="ORF">SAMN05421539_10196</name>
</gene>
<dbReference type="GO" id="GO:0016020">
    <property type="term" value="C:membrane"/>
    <property type="evidence" value="ECO:0007669"/>
    <property type="project" value="UniProtKB-SubCell"/>
</dbReference>